<keyword evidence="1" id="KW-0548">Nucleotidyltransferase</keyword>
<keyword evidence="1" id="KW-0696">RNA-directed RNA polymerase</keyword>
<reference evidence="4 5" key="1">
    <citation type="submission" date="2024-01" db="EMBL/GenBank/DDBJ databases">
        <title>A draft genome for a cacao thread blight-causing isolate of Paramarasmius palmivorus.</title>
        <authorList>
            <person name="Baruah I.K."/>
            <person name="Bukari Y."/>
            <person name="Amoako-Attah I."/>
            <person name="Meinhardt L.W."/>
            <person name="Bailey B.A."/>
            <person name="Cohen S.P."/>
        </authorList>
    </citation>
    <scope>NUCLEOTIDE SEQUENCE [LARGE SCALE GENOMIC DNA]</scope>
    <source>
        <strain evidence="4 5">GH-12</strain>
    </source>
</reference>
<dbReference type="PANTHER" id="PTHR23079:SF14">
    <property type="entry name" value="RNA-DEPENDENT RNA POLYMERASE"/>
    <property type="match status" value="1"/>
</dbReference>
<accession>A0AAW0E997</accession>
<dbReference type="InterPro" id="IPR057596">
    <property type="entry name" value="RDRP_core"/>
</dbReference>
<comment type="caution">
    <text evidence="4">The sequence shown here is derived from an EMBL/GenBank/DDBJ whole genome shotgun (WGS) entry which is preliminary data.</text>
</comment>
<evidence type="ECO:0000259" key="3">
    <source>
        <dbReference type="Pfam" id="PF05183"/>
    </source>
</evidence>
<keyword evidence="1" id="KW-0694">RNA-binding</keyword>
<keyword evidence="1" id="KW-0808">Transferase</keyword>
<protein>
    <recommendedName>
        <fullName evidence="1">RNA-dependent RNA polymerase</fullName>
        <ecNumber evidence="1">2.7.7.48</ecNumber>
    </recommendedName>
</protein>
<dbReference type="GO" id="GO:0031380">
    <property type="term" value="C:nuclear RNA-directed RNA polymerase complex"/>
    <property type="evidence" value="ECO:0007669"/>
    <property type="project" value="TreeGrafter"/>
</dbReference>
<name>A0AAW0E997_9AGAR</name>
<gene>
    <name evidence="4" type="ORF">VNI00_001335</name>
</gene>
<dbReference type="GO" id="GO:0003723">
    <property type="term" value="F:RNA binding"/>
    <property type="evidence" value="ECO:0007669"/>
    <property type="project" value="UniProtKB-KW"/>
</dbReference>
<dbReference type="GO" id="GO:0003968">
    <property type="term" value="F:RNA-directed RNA polymerase activity"/>
    <property type="evidence" value="ECO:0007669"/>
    <property type="project" value="UniProtKB-KW"/>
</dbReference>
<dbReference type="InterPro" id="IPR007855">
    <property type="entry name" value="RDRP"/>
</dbReference>
<feature type="domain" description="RDRP core" evidence="3">
    <location>
        <begin position="322"/>
        <end position="957"/>
    </location>
</feature>
<dbReference type="AlphaFoldDB" id="A0AAW0E997"/>
<proteinExistence type="inferred from homology"/>
<dbReference type="EC" id="2.7.7.48" evidence="1"/>
<evidence type="ECO:0000256" key="2">
    <source>
        <dbReference type="SAM" id="MobiDB-lite"/>
    </source>
</evidence>
<feature type="region of interest" description="Disordered" evidence="2">
    <location>
        <begin position="95"/>
        <end position="143"/>
    </location>
</feature>
<sequence length="1173" mass="133102">MSQIVRRNSSQSLWDAVSNYEDEIDWTVSIPAIDEVAEDSTITEANEGEDDDGDFEDQYDNFFARLSQAKPYSQGIYIDPEDDISCLIAEYEEEPIEPTQPAEHTSSIVTKSEDTLVAPEGSDTYAGLGKRNSSASSCVSSRPPKVARFDLPEVESESRPIDKPYYVCQRSLDKWELPFGVLWEINRLVASGKICESDIKVKHLLEIKRLGNNTQAAPLVEKKLTSKNVTEDLGENTKGYDPFAKERESRFPYHELDLEEEQLRLGQKFGCLGFNDNSDWYGGKIHFRARIKDVASQYRYLNLDLAFAYLRMILFTSKYPDFRVTLERAELGPSFRFSRRFGSLFFVRMKLPKKSKHTQHLIQFLLRPFVICGGVYRAFYEKEKTVFFFRTNEIPDGETISGTKFVPGGLSISEFLDFHNPLEINSKQTAAKWASRFALGLSTSAPGLKLEAKNIHEIEDIISAKGEDMTDGSGFINSSALRLLQSKFNWDEWPTAIQCRLGGAKGMLLQHPTDRSDTPQAWLRPSQSKIKYSNIGDDDCRLIIDVLRSCHSRSNCVLGAETIINMAENGVPGKEFKKLLDAGFDRLYSSLTTWEGEDAMYDLWVTTMRVGGVRAARAARAHAGLARVKGYSERDAQDVEDEDGLLDENDEESSVAWWCDEISQQPSSLEETVMRLLDAGFTPDSCPILLEKLSKIIETSILNHGTKYRIEVPMSCMTFIQPAYLPMPDPFGVLEEGQIFYKSARRDLLTPDGLLTDTVLGPVLLTRHPCKLPTDVQKWVAVDCPQLRDQTGIIFFSTKGSRRAADLLGGGDYDGDKGLLIYDPSLVGRFVNADIKYADPRKDIEAEHFSKATTKLHEILATSKPTEENPLALVRALQDYLLGGLRNVSCVGQYSNMHDFATYTMGYRDPETIRLNHMFCLSLDGAKTGLVVNDETLKNDIRKYNHGVMHWKPKDTKKSAFVSEDSGRKITRPSHLPPFIMDNLVRYSEKEAKRLVAKFKQTKVKYKKHILDEDLVAPWREAEELARLRQERGSDLDVRALDEIRKHVERMYEKHRTQVKKHNKPKGTGGASTFTDLPIEVRQNQLRDMSKEFASYPSSKDVLLSEDVLRRLRASYAYLHDYEKNRHREPGFTRFPWDVSMGELCAIKAAAVGRSKTVAAGFYERFFLKGTRR</sequence>
<keyword evidence="5" id="KW-1185">Reference proteome</keyword>
<organism evidence="4 5">
    <name type="scientific">Paramarasmius palmivorus</name>
    <dbReference type="NCBI Taxonomy" id="297713"/>
    <lineage>
        <taxon>Eukaryota</taxon>
        <taxon>Fungi</taxon>
        <taxon>Dikarya</taxon>
        <taxon>Basidiomycota</taxon>
        <taxon>Agaricomycotina</taxon>
        <taxon>Agaricomycetes</taxon>
        <taxon>Agaricomycetidae</taxon>
        <taxon>Agaricales</taxon>
        <taxon>Marasmiineae</taxon>
        <taxon>Marasmiaceae</taxon>
        <taxon>Paramarasmius</taxon>
    </lineage>
</organism>
<comment type="catalytic activity">
    <reaction evidence="1">
        <text>RNA(n) + a ribonucleoside 5'-triphosphate = RNA(n+1) + diphosphate</text>
        <dbReference type="Rhea" id="RHEA:21248"/>
        <dbReference type="Rhea" id="RHEA-COMP:14527"/>
        <dbReference type="Rhea" id="RHEA-COMP:17342"/>
        <dbReference type="ChEBI" id="CHEBI:33019"/>
        <dbReference type="ChEBI" id="CHEBI:61557"/>
        <dbReference type="ChEBI" id="CHEBI:140395"/>
        <dbReference type="EC" id="2.7.7.48"/>
    </reaction>
</comment>
<dbReference type="Pfam" id="PF05183">
    <property type="entry name" value="RdRP"/>
    <property type="match status" value="1"/>
</dbReference>
<dbReference type="GO" id="GO:0030422">
    <property type="term" value="P:siRNA processing"/>
    <property type="evidence" value="ECO:0007669"/>
    <property type="project" value="TreeGrafter"/>
</dbReference>
<dbReference type="PANTHER" id="PTHR23079">
    <property type="entry name" value="RNA-DEPENDENT RNA POLYMERASE"/>
    <property type="match status" value="1"/>
</dbReference>
<feature type="region of interest" description="Disordered" evidence="2">
    <location>
        <begin position="1054"/>
        <end position="1074"/>
    </location>
</feature>
<dbReference type="Proteomes" id="UP001383192">
    <property type="component" value="Unassembled WGS sequence"/>
</dbReference>
<evidence type="ECO:0000256" key="1">
    <source>
        <dbReference type="RuleBase" id="RU363098"/>
    </source>
</evidence>
<dbReference type="EMBL" id="JAYKXP010000003">
    <property type="protein sequence ID" value="KAK7060569.1"/>
    <property type="molecule type" value="Genomic_DNA"/>
</dbReference>
<evidence type="ECO:0000313" key="5">
    <source>
        <dbReference type="Proteomes" id="UP001383192"/>
    </source>
</evidence>
<comment type="similarity">
    <text evidence="1">Belongs to the RdRP family.</text>
</comment>
<evidence type="ECO:0000313" key="4">
    <source>
        <dbReference type="EMBL" id="KAK7060569.1"/>
    </source>
</evidence>